<accession>A0ABP9YIR5</accession>
<gene>
    <name evidence="1" type="ORF">MFLAVUS_000096</name>
</gene>
<organism evidence="1 2">
    <name type="scientific">Mucor flavus</name>
    <dbReference type="NCBI Taxonomy" id="439312"/>
    <lineage>
        <taxon>Eukaryota</taxon>
        <taxon>Fungi</taxon>
        <taxon>Fungi incertae sedis</taxon>
        <taxon>Mucoromycota</taxon>
        <taxon>Mucoromycotina</taxon>
        <taxon>Mucoromycetes</taxon>
        <taxon>Mucorales</taxon>
        <taxon>Mucorineae</taxon>
        <taxon>Mucoraceae</taxon>
        <taxon>Mucor</taxon>
    </lineage>
</organism>
<keyword evidence="2" id="KW-1185">Reference proteome</keyword>
<evidence type="ECO:0000313" key="2">
    <source>
        <dbReference type="Proteomes" id="UP001473302"/>
    </source>
</evidence>
<comment type="caution">
    <text evidence="1">The sequence shown here is derived from an EMBL/GenBank/DDBJ whole genome shotgun (WGS) entry which is preliminary data.</text>
</comment>
<evidence type="ECO:0000313" key="1">
    <source>
        <dbReference type="EMBL" id="GAA5806748.1"/>
    </source>
</evidence>
<proteinExistence type="predicted"/>
<reference evidence="1 2" key="1">
    <citation type="submission" date="2024-04" db="EMBL/GenBank/DDBJ databases">
        <title>genome sequences of Mucor flavus KT1a and Helicostylum pulchrum KT1b strains isolated from the surface of a dry-aged beef.</title>
        <authorList>
            <person name="Toyotome T."/>
            <person name="Hosono M."/>
            <person name="Torimaru M."/>
            <person name="Fukuda K."/>
            <person name="Mikami N."/>
        </authorList>
    </citation>
    <scope>NUCLEOTIDE SEQUENCE [LARGE SCALE GENOMIC DNA]</scope>
    <source>
        <strain evidence="1 2">KT1a</strain>
    </source>
</reference>
<dbReference type="EMBL" id="BAABUK010000002">
    <property type="protein sequence ID" value="GAA5806748.1"/>
    <property type="molecule type" value="Genomic_DNA"/>
</dbReference>
<name>A0ABP9YIR5_9FUNG</name>
<dbReference type="Proteomes" id="UP001473302">
    <property type="component" value="Unassembled WGS sequence"/>
</dbReference>
<sequence>MPADNGAERRPLIYKCLVDLKENDKVMFSNFVITGSNEIVKTYTTNSSRLLKSSWKRWVAEVAEESGIDLDFTREKRFIVENCLNKLEGVQNERPSPPALSVDLNLFKVPSPVASSSAKSSIKSSTKSSRSSLGIQLTELEKEQIINSYDSINVSDLWKLSSGRYLEHATKILCQNDYHSMIMDFHDGNWQDYLQDDELLGIDELASRGQMIQLPENAKLFLDNIPRADDTNVLLDHIDNQRVNPAHGRALYFLKTTSLYGLYSFRTSYEFCAVEATKKWFGDTKEKQGIVKAIKFLQASAIDPVGQFVVLAA</sequence>
<protein>
    <submittedName>
        <fullName evidence="1">Uncharacterized protein</fullName>
    </submittedName>
</protein>